<organism evidence="2 3">
    <name type="scientific">Ogataea polymorpha</name>
    <dbReference type="NCBI Taxonomy" id="460523"/>
    <lineage>
        <taxon>Eukaryota</taxon>
        <taxon>Fungi</taxon>
        <taxon>Dikarya</taxon>
        <taxon>Ascomycota</taxon>
        <taxon>Saccharomycotina</taxon>
        <taxon>Pichiomycetes</taxon>
        <taxon>Pichiales</taxon>
        <taxon>Pichiaceae</taxon>
        <taxon>Ogataea</taxon>
    </lineage>
</organism>
<reference evidence="2" key="2">
    <citation type="submission" date="2021-01" db="EMBL/GenBank/DDBJ databases">
        <authorList>
            <person name="Schikora-Tamarit M.A."/>
        </authorList>
    </citation>
    <scope>NUCLEOTIDE SEQUENCE</scope>
    <source>
        <strain evidence="2">NCAIM Y.01608</strain>
    </source>
</reference>
<proteinExistence type="predicted"/>
<evidence type="ECO:0008006" key="4">
    <source>
        <dbReference type="Google" id="ProtNLM"/>
    </source>
</evidence>
<dbReference type="AlphaFoldDB" id="A0A9P8P3T1"/>
<keyword evidence="3" id="KW-1185">Reference proteome</keyword>
<sequence>MYAIWSGLTLCLTCLIQSKCGGHESSWSPIANATGHPCKLPDGVVDGVLMSAWASIHKIPPSGCAFANAKIVAMPIEWSPPTVTGSVLFSCAAVAASKISRQQSLTILGLLQLPYTSLGSALRVARSNLASGSSTVAVQPSSAMSLSSPNSSILSGPLSTPPFPWPPLKGALITVTLRALTNLYSRSLILCLCDAHQCADPALYMLSLLLSPAVWRNTARL</sequence>
<comment type="caution">
    <text evidence="2">The sequence shown here is derived from an EMBL/GenBank/DDBJ whole genome shotgun (WGS) entry which is preliminary data.</text>
</comment>
<feature type="chain" id="PRO_5040204003" description="Secreted protein" evidence="1">
    <location>
        <begin position="23"/>
        <end position="221"/>
    </location>
</feature>
<keyword evidence="1" id="KW-0732">Signal</keyword>
<reference evidence="2" key="1">
    <citation type="journal article" date="2021" name="Open Biol.">
        <title>Shared evolutionary footprints suggest mitochondrial oxidative damage underlies multiple complex I losses in fungi.</title>
        <authorList>
            <person name="Schikora-Tamarit M.A."/>
            <person name="Marcet-Houben M."/>
            <person name="Nosek J."/>
            <person name="Gabaldon T."/>
        </authorList>
    </citation>
    <scope>NUCLEOTIDE SEQUENCE</scope>
    <source>
        <strain evidence="2">NCAIM Y.01608</strain>
    </source>
</reference>
<accession>A0A9P8P3T1</accession>
<evidence type="ECO:0000313" key="3">
    <source>
        <dbReference type="Proteomes" id="UP000788993"/>
    </source>
</evidence>
<evidence type="ECO:0000256" key="1">
    <source>
        <dbReference type="SAM" id="SignalP"/>
    </source>
</evidence>
<dbReference type="EMBL" id="JAEUBD010001178">
    <property type="protein sequence ID" value="KAH3664732.1"/>
    <property type="molecule type" value="Genomic_DNA"/>
</dbReference>
<evidence type="ECO:0000313" key="2">
    <source>
        <dbReference type="EMBL" id="KAH3664732.1"/>
    </source>
</evidence>
<protein>
    <recommendedName>
        <fullName evidence="4">Secreted protein</fullName>
    </recommendedName>
</protein>
<dbReference type="Proteomes" id="UP000788993">
    <property type="component" value="Unassembled WGS sequence"/>
</dbReference>
<name>A0A9P8P3T1_9ASCO</name>
<gene>
    <name evidence="2" type="ORF">OGATHE_003547</name>
</gene>
<feature type="signal peptide" evidence="1">
    <location>
        <begin position="1"/>
        <end position="22"/>
    </location>
</feature>